<keyword evidence="1 3" id="KW-0949">S-adenosyl-L-methionine</keyword>
<dbReference type="InterPro" id="IPR025799">
    <property type="entry name" value="Arg_MeTrfase"/>
</dbReference>
<dbReference type="SUPFAM" id="SSF48452">
    <property type="entry name" value="TPR-like"/>
    <property type="match status" value="1"/>
</dbReference>
<sequence>MSRSTTASVDQLVDRAVKCVQSMQYSVSCGHFLVAFKVSLNCQSRESHQQLTDKWRPTFLYAFDRHMNHLQTVVNADNDTIIDAFNEAIEALPDCEDLHYNKGLYFFKKGCLSEAVECFVSSLALNPDYNLSHLCLENIKSSAIARWHYIMINDIKRNSVFKTAIHRAIESGFNTVLDIGAGSGLLSLYSVKSGAHKVYACEVSDMLYHLCRDVLQTNGVMDKVVLFNEMSTNLRIPQMIEKPVHLVVTEIFDAALFGEHVLTTIYSALKNLVDPNHGMVVPNRATVYGVLIESNELRDVFTVNRRQFGDIRVSDDVSFCVDFNDMKYTTTNLSKVADKKFLSKPFEIIDINFNDILQIEKLLERDHMFGIDVNCVTEGTLDAIGVWFDLNLIQDIHISTEPPSELIGWEQAIYPATVRPVTTEILQNIDVKKIEYSELSDSFDLLEINFNDLSQSKDEIDVEPNNKCCVNVVQCGQLDAILYWYELHLTQQIVINSFNMSPNWHLAAFISKEPIAVNPKNMIQFSVMFTNGFLRFKDLRCEPFI</sequence>
<organism evidence="4">
    <name type="scientific">Oppiella nova</name>
    <dbReference type="NCBI Taxonomy" id="334625"/>
    <lineage>
        <taxon>Eukaryota</taxon>
        <taxon>Metazoa</taxon>
        <taxon>Ecdysozoa</taxon>
        <taxon>Arthropoda</taxon>
        <taxon>Chelicerata</taxon>
        <taxon>Arachnida</taxon>
        <taxon>Acari</taxon>
        <taxon>Acariformes</taxon>
        <taxon>Sarcoptiformes</taxon>
        <taxon>Oribatida</taxon>
        <taxon>Brachypylina</taxon>
        <taxon>Oppioidea</taxon>
        <taxon>Oppiidae</taxon>
        <taxon>Oppiella</taxon>
    </lineage>
</organism>
<evidence type="ECO:0000313" key="5">
    <source>
        <dbReference type="Proteomes" id="UP000728032"/>
    </source>
</evidence>
<dbReference type="PANTHER" id="PTHR11006:SF60">
    <property type="entry name" value="PROTEIN ARGININE N-METHYLTRANSFERASE 9"/>
    <property type="match status" value="1"/>
</dbReference>
<evidence type="ECO:0000256" key="2">
    <source>
        <dbReference type="PROSITE-ProRule" id="PRU00339"/>
    </source>
</evidence>
<dbReference type="PROSITE" id="PS50005">
    <property type="entry name" value="TPR"/>
    <property type="match status" value="1"/>
</dbReference>
<dbReference type="GO" id="GO:0016274">
    <property type="term" value="F:protein-arginine N-methyltransferase activity"/>
    <property type="evidence" value="ECO:0007669"/>
    <property type="project" value="InterPro"/>
</dbReference>
<accession>A0A7R9LGG8</accession>
<dbReference type="InterPro" id="IPR011990">
    <property type="entry name" value="TPR-like_helical_dom_sf"/>
</dbReference>
<dbReference type="Gene3D" id="3.40.50.150">
    <property type="entry name" value="Vaccinia Virus protein VP39"/>
    <property type="match status" value="1"/>
</dbReference>
<dbReference type="Proteomes" id="UP000728032">
    <property type="component" value="Unassembled WGS sequence"/>
</dbReference>
<dbReference type="GO" id="GO:0032259">
    <property type="term" value="P:methylation"/>
    <property type="evidence" value="ECO:0007669"/>
    <property type="project" value="UniProtKB-KW"/>
</dbReference>
<name>A0A7R9LGG8_9ACAR</name>
<dbReference type="Gene3D" id="1.25.40.10">
    <property type="entry name" value="Tetratricopeptide repeat domain"/>
    <property type="match status" value="1"/>
</dbReference>
<dbReference type="EMBL" id="OC915633">
    <property type="protein sequence ID" value="CAD7641275.1"/>
    <property type="molecule type" value="Genomic_DNA"/>
</dbReference>
<feature type="repeat" description="TPR" evidence="2">
    <location>
        <begin position="96"/>
        <end position="129"/>
    </location>
</feature>
<dbReference type="PANTHER" id="PTHR11006">
    <property type="entry name" value="PROTEIN ARGININE N-METHYLTRANSFERASE"/>
    <property type="match status" value="1"/>
</dbReference>
<evidence type="ECO:0000313" key="4">
    <source>
        <dbReference type="EMBL" id="CAD7641275.1"/>
    </source>
</evidence>
<evidence type="ECO:0000256" key="1">
    <source>
        <dbReference type="ARBA" id="ARBA00022691"/>
    </source>
</evidence>
<dbReference type="InterPro" id="IPR019734">
    <property type="entry name" value="TPR_rpt"/>
</dbReference>
<dbReference type="InterPro" id="IPR029063">
    <property type="entry name" value="SAM-dependent_MTases_sf"/>
</dbReference>
<dbReference type="SUPFAM" id="SSF53335">
    <property type="entry name" value="S-adenosyl-L-methionine-dependent methyltransferases"/>
    <property type="match status" value="1"/>
</dbReference>
<proteinExistence type="predicted"/>
<dbReference type="OrthoDB" id="5980806at2759"/>
<dbReference type="CDD" id="cd02440">
    <property type="entry name" value="AdoMet_MTases"/>
    <property type="match status" value="1"/>
</dbReference>
<keyword evidence="3" id="KW-0808">Transferase</keyword>
<dbReference type="AlphaFoldDB" id="A0A7R9LGG8"/>
<keyword evidence="5" id="KW-1185">Reference proteome</keyword>
<dbReference type="Gene3D" id="2.70.160.11">
    <property type="entry name" value="Hnrnp arginine n-methyltransferase1"/>
    <property type="match status" value="2"/>
</dbReference>
<dbReference type="EMBL" id="CAJPVJ010000808">
    <property type="protein sequence ID" value="CAG2163439.1"/>
    <property type="molecule type" value="Genomic_DNA"/>
</dbReference>
<keyword evidence="2" id="KW-0802">TPR repeat</keyword>
<dbReference type="GO" id="GO:0042054">
    <property type="term" value="F:histone methyltransferase activity"/>
    <property type="evidence" value="ECO:0007669"/>
    <property type="project" value="TreeGrafter"/>
</dbReference>
<evidence type="ECO:0000256" key="3">
    <source>
        <dbReference type="PROSITE-ProRule" id="PRU01015"/>
    </source>
</evidence>
<dbReference type="SMART" id="SM00028">
    <property type="entry name" value="TPR"/>
    <property type="match status" value="1"/>
</dbReference>
<dbReference type="GO" id="GO:0005634">
    <property type="term" value="C:nucleus"/>
    <property type="evidence" value="ECO:0007669"/>
    <property type="project" value="TreeGrafter"/>
</dbReference>
<gene>
    <name evidence="4" type="ORF">ONB1V03_LOCUS3014</name>
</gene>
<protein>
    <submittedName>
        <fullName evidence="4">Uncharacterized protein</fullName>
    </submittedName>
</protein>
<keyword evidence="3" id="KW-0489">Methyltransferase</keyword>
<reference evidence="4" key="1">
    <citation type="submission" date="2020-11" db="EMBL/GenBank/DDBJ databases">
        <authorList>
            <person name="Tran Van P."/>
        </authorList>
    </citation>
    <scope>NUCLEOTIDE SEQUENCE</scope>
</reference>
<dbReference type="Pfam" id="PF06325">
    <property type="entry name" value="PrmA"/>
    <property type="match status" value="1"/>
</dbReference>
<dbReference type="PROSITE" id="PS51678">
    <property type="entry name" value="SAM_MT_PRMT"/>
    <property type="match status" value="1"/>
</dbReference>